<reference evidence="3" key="1">
    <citation type="submission" date="2016-10" db="EMBL/GenBank/DDBJ databases">
        <authorList>
            <person name="Varghese N."/>
            <person name="Submissions S."/>
        </authorList>
    </citation>
    <scope>NUCLEOTIDE SEQUENCE [LARGE SCALE GENOMIC DNA]</scope>
    <source>
        <strain evidence="3">DSM 15363</strain>
    </source>
</reference>
<feature type="chain" id="PRO_5011638025" evidence="1">
    <location>
        <begin position="19"/>
        <end position="243"/>
    </location>
</feature>
<dbReference type="EMBL" id="FNCZ01000003">
    <property type="protein sequence ID" value="SDH53073.1"/>
    <property type="molecule type" value="Genomic_DNA"/>
</dbReference>
<sequence length="243" mass="27412">MKKTILLILILCSLQAIAQQKLEIEIDNPEPRVGQKVTLSINVDFLNEYLKKELGKNINVTRSSSIFGMSSEDFERAIIFEKAKTYNIGPFDFEFNGKTYTTNTIEVNVLPKLPMENGLWLRQTEFEGQHYLILEQLISNTSNKTVTENGGYSHTIGGVMPEGKAFAELNEDLTQGIQLSNYSSATNSVTPDDGELFGVGFSYAIKKYKITFDEDYKGEYVISESDFNNLPENFDIGNIKLKK</sequence>
<protein>
    <submittedName>
        <fullName evidence="2">Uncharacterized protein</fullName>
    </submittedName>
</protein>
<dbReference type="Proteomes" id="UP000199492">
    <property type="component" value="Unassembled WGS sequence"/>
</dbReference>
<gene>
    <name evidence="2" type="ORF">SAMN04489796_103129</name>
</gene>
<dbReference type="AlphaFoldDB" id="A0A1G8D6A2"/>
<dbReference type="STRING" id="262004.SAMN04489796_103129"/>
<keyword evidence="3" id="KW-1185">Reference proteome</keyword>
<keyword evidence="1" id="KW-0732">Signal</keyword>
<evidence type="ECO:0000313" key="3">
    <source>
        <dbReference type="Proteomes" id="UP000199492"/>
    </source>
</evidence>
<proteinExistence type="predicted"/>
<accession>A0A1G8D6A2</accession>
<name>A0A1G8D6A2_9FLAO</name>
<organism evidence="2 3">
    <name type="scientific">Winogradskyella thalassocola</name>
    <dbReference type="NCBI Taxonomy" id="262004"/>
    <lineage>
        <taxon>Bacteria</taxon>
        <taxon>Pseudomonadati</taxon>
        <taxon>Bacteroidota</taxon>
        <taxon>Flavobacteriia</taxon>
        <taxon>Flavobacteriales</taxon>
        <taxon>Flavobacteriaceae</taxon>
        <taxon>Winogradskyella</taxon>
    </lineage>
</organism>
<feature type="signal peptide" evidence="1">
    <location>
        <begin position="1"/>
        <end position="18"/>
    </location>
</feature>
<dbReference type="OrthoDB" id="1330223at2"/>
<dbReference type="RefSeq" id="WP_092467434.1">
    <property type="nucleotide sequence ID" value="NZ_FNCZ01000003.1"/>
</dbReference>
<evidence type="ECO:0000313" key="2">
    <source>
        <dbReference type="EMBL" id="SDH53073.1"/>
    </source>
</evidence>
<evidence type="ECO:0000256" key="1">
    <source>
        <dbReference type="SAM" id="SignalP"/>
    </source>
</evidence>